<evidence type="ECO:0000313" key="2">
    <source>
        <dbReference type="Proteomes" id="UP000247810"/>
    </source>
</evidence>
<keyword evidence="2" id="KW-1185">Reference proteome</keyword>
<name>A0A319DFF8_9EURO</name>
<organism evidence="1 2">
    <name type="scientific">Aspergillus ellipticus CBS 707.79</name>
    <dbReference type="NCBI Taxonomy" id="1448320"/>
    <lineage>
        <taxon>Eukaryota</taxon>
        <taxon>Fungi</taxon>
        <taxon>Dikarya</taxon>
        <taxon>Ascomycota</taxon>
        <taxon>Pezizomycotina</taxon>
        <taxon>Eurotiomycetes</taxon>
        <taxon>Eurotiomycetidae</taxon>
        <taxon>Eurotiales</taxon>
        <taxon>Aspergillaceae</taxon>
        <taxon>Aspergillus</taxon>
        <taxon>Aspergillus subgen. Circumdati</taxon>
    </lineage>
</organism>
<dbReference type="VEuPathDB" id="FungiDB:BO71DRAFT_472446"/>
<dbReference type="EMBL" id="KZ825841">
    <property type="protein sequence ID" value="PYH96190.1"/>
    <property type="molecule type" value="Genomic_DNA"/>
</dbReference>
<sequence length="934" mass="105227">MVENIRSAHHASQRDIDNIQSSFQQPMSIEKILGIFRQCNKVSGELNNRESENQRLREISSSERGKMVKLYKAVSEAVRSAALSLQSKALHESSLALEQAKLAKKSETSAETKQAAERSKIAAEHSNMISDILQALKQFVSLETVPIDLRNEVGRNADEAGIAAQTAINSANAAAQSVKEWEEVDRNVSALVDNTKRALVTAMEFDKKVKSTKNLKTATITNVMKSTETLVKNTITRSQKIENNLSSQVQPVAAQKRLQEAKEAATKTITLAFAIQNDDMEKQRNDSHRIMEDLVYLTKLADSAKSRAESLRSTIDTHAVIKALSQDAIQFVNDVAQEAVIVHKYQGEAELMIEEIEIIWWKKLGTELYSNARNEYMRAKTALDKLLPDDRFVQERAEVSNAFEDAQSHFLKAKLQWNRCEGPVKKYQEISGNFKEACKKSDAVTMSADKINAMKMNFVEDKMGAMDSETGRIGQTMGNFEDNEEVQPSADKRIHDLASRAEELAQALIAIHARYDAETKRDQLDLEIWLETVDKIRGLIQEIHEINQNVRLFASRSDINQHEAKPASNASLQATDTTFNLLKSIAKDMETGSHSLMSSLDVTGKETINIWKSWADCTNHTQEVMGAIKNHVRLAESSYHIAGSTKSSFEEREGRGRLALKSHRAYEDVERSLKASKQYLAKAELMSKEIRIKFCRDKTYQQFLRAGKEFEHADILFKKLAFTDESRSQYQLEETAHRLAKESHEEADLKWSNCKGLEDDVKEMTDKFDIAYNKAKAAGKAAEKLEAMIENQAGGTSQKKRRLEANEQNSEIHTSLPHTHKHIYLFKIHDAKFELEHVFIPLSGEFHQGQVLCRRGKLFKLSPERNRIGTLNASEFGRIKFRGRTFPGYVIPGSRSSSDKLIHVMLSPGTGRPAFNGSLDHFRSGSLIFSSPLC</sequence>
<evidence type="ECO:0000313" key="1">
    <source>
        <dbReference type="EMBL" id="PYH96190.1"/>
    </source>
</evidence>
<accession>A0A319DFF8</accession>
<protein>
    <submittedName>
        <fullName evidence="1">Uncharacterized protein</fullName>
    </submittedName>
</protein>
<gene>
    <name evidence="1" type="ORF">BO71DRAFT_472446</name>
</gene>
<dbReference type="Proteomes" id="UP000247810">
    <property type="component" value="Unassembled WGS sequence"/>
</dbReference>
<reference evidence="1 2" key="1">
    <citation type="submission" date="2018-02" db="EMBL/GenBank/DDBJ databases">
        <title>The genomes of Aspergillus section Nigri reveals drivers in fungal speciation.</title>
        <authorList>
            <consortium name="DOE Joint Genome Institute"/>
            <person name="Vesth T.C."/>
            <person name="Nybo J."/>
            <person name="Theobald S."/>
            <person name="Brandl J."/>
            <person name="Frisvad J.C."/>
            <person name="Nielsen K.F."/>
            <person name="Lyhne E.K."/>
            <person name="Kogle M.E."/>
            <person name="Kuo A."/>
            <person name="Riley R."/>
            <person name="Clum A."/>
            <person name="Nolan M."/>
            <person name="Lipzen A."/>
            <person name="Salamov A."/>
            <person name="Henrissat B."/>
            <person name="Wiebenga A."/>
            <person name="De vries R.P."/>
            <person name="Grigoriev I.V."/>
            <person name="Mortensen U.H."/>
            <person name="Andersen M.R."/>
            <person name="Baker S.E."/>
        </authorList>
    </citation>
    <scope>NUCLEOTIDE SEQUENCE [LARGE SCALE GENOMIC DNA]</scope>
    <source>
        <strain evidence="1 2">CBS 707.79</strain>
    </source>
</reference>
<dbReference type="AlphaFoldDB" id="A0A319DFF8"/>
<proteinExistence type="predicted"/>